<proteinExistence type="predicted"/>
<protein>
    <recommendedName>
        <fullName evidence="11">Glycosyltransferase RgtA/B/C/D-like domain-containing protein</fullName>
    </recommendedName>
</protein>
<keyword evidence="4" id="KW-0808">Transferase</keyword>
<accession>A0A1F4VDW6</accession>
<gene>
    <name evidence="9" type="ORF">A3A78_00110</name>
</gene>
<dbReference type="AlphaFoldDB" id="A0A1F4VDW6"/>
<dbReference type="PANTHER" id="PTHR33908:SF11">
    <property type="entry name" value="MEMBRANE PROTEIN"/>
    <property type="match status" value="1"/>
</dbReference>
<keyword evidence="7 8" id="KW-0472">Membrane</keyword>
<comment type="caution">
    <text evidence="9">The sequence shown here is derived from an EMBL/GenBank/DDBJ whole genome shotgun (WGS) entry which is preliminary data.</text>
</comment>
<dbReference type="GO" id="GO:0016763">
    <property type="term" value="F:pentosyltransferase activity"/>
    <property type="evidence" value="ECO:0007669"/>
    <property type="project" value="TreeGrafter"/>
</dbReference>
<keyword evidence="3" id="KW-0328">Glycosyltransferase</keyword>
<evidence type="ECO:0000256" key="7">
    <source>
        <dbReference type="ARBA" id="ARBA00023136"/>
    </source>
</evidence>
<keyword evidence="6 8" id="KW-1133">Transmembrane helix</keyword>
<evidence type="ECO:0000256" key="3">
    <source>
        <dbReference type="ARBA" id="ARBA00022676"/>
    </source>
</evidence>
<sequence length="506" mass="58231">MKPVPSTSAVIFSLSDTRKNLIIILLLLFLFLSLRLTLLGEDISNSDAARWHIRSDSFLNALLNKDYQKTYQHNQPGVTLMWIGALDEILFHEDLISKQSFLSDSDNYLNVHKSSKRMLVLVLSGLFLSQVILLKTLINAKVSYMYGLFMSLEPYVVGIDRLFHVTSLESYLLFTSFLLMWSWFKTNKKVHCFISGILFSLAFLSKTTVLVMLPLFALMFFIKFRKRKSFDFALFLIPAAFFTVLLFPAFWVNPGFVYEKLFSGISNAISSDIRAESFLGLFSFFYYPTIYLFKVSPLMFLLTALTIFNLRKKENLKPIFLILFYCLLYYIPLSISVKKIDRYLIPVFPAVFLLVSIFLDSVNVKLQKITVGIYLLASFLITYLYIPVYSAYYSPLFGSSNGALRFNIYTNSGQYFAQAALYANQNLKGKEIFVPYNKESYYYLYKEKSNMRDKLEKTTDFTVLSFNKLSSEKKLQKKCPVVGAKFGSKLEGIVLILNCQSTKTTP</sequence>
<feature type="transmembrane region" description="Helical" evidence="8">
    <location>
        <begin position="232"/>
        <end position="252"/>
    </location>
</feature>
<evidence type="ECO:0000256" key="4">
    <source>
        <dbReference type="ARBA" id="ARBA00022679"/>
    </source>
</evidence>
<feature type="transmembrane region" description="Helical" evidence="8">
    <location>
        <begin position="371"/>
        <end position="392"/>
    </location>
</feature>
<evidence type="ECO:0008006" key="11">
    <source>
        <dbReference type="Google" id="ProtNLM"/>
    </source>
</evidence>
<feature type="transmembrane region" description="Helical" evidence="8">
    <location>
        <begin position="118"/>
        <end position="138"/>
    </location>
</feature>
<dbReference type="EMBL" id="MEVI01000002">
    <property type="protein sequence ID" value="OGC55354.1"/>
    <property type="molecule type" value="Genomic_DNA"/>
</dbReference>
<evidence type="ECO:0000313" key="9">
    <source>
        <dbReference type="EMBL" id="OGC55354.1"/>
    </source>
</evidence>
<name>A0A1F4VDW6_UNCKA</name>
<evidence type="ECO:0000313" key="10">
    <source>
        <dbReference type="Proteomes" id="UP000176504"/>
    </source>
</evidence>
<feature type="transmembrane region" description="Helical" evidence="8">
    <location>
        <begin position="284"/>
        <end position="307"/>
    </location>
</feature>
<dbReference type="PANTHER" id="PTHR33908">
    <property type="entry name" value="MANNOSYLTRANSFERASE YKCB-RELATED"/>
    <property type="match status" value="1"/>
</dbReference>
<evidence type="ECO:0000256" key="5">
    <source>
        <dbReference type="ARBA" id="ARBA00022692"/>
    </source>
</evidence>
<feature type="transmembrane region" description="Helical" evidence="8">
    <location>
        <begin position="343"/>
        <end position="359"/>
    </location>
</feature>
<dbReference type="InterPro" id="IPR050297">
    <property type="entry name" value="LipidA_mod_glycosyltrf_83"/>
</dbReference>
<dbReference type="GO" id="GO:0009103">
    <property type="term" value="P:lipopolysaccharide biosynthetic process"/>
    <property type="evidence" value="ECO:0007669"/>
    <property type="project" value="UniProtKB-ARBA"/>
</dbReference>
<evidence type="ECO:0000256" key="1">
    <source>
        <dbReference type="ARBA" id="ARBA00004651"/>
    </source>
</evidence>
<keyword evidence="2" id="KW-1003">Cell membrane</keyword>
<evidence type="ECO:0000256" key="6">
    <source>
        <dbReference type="ARBA" id="ARBA00022989"/>
    </source>
</evidence>
<comment type="subcellular location">
    <subcellularLocation>
        <location evidence="1">Cell membrane</location>
        <topology evidence="1">Multi-pass membrane protein</topology>
    </subcellularLocation>
</comment>
<evidence type="ECO:0000256" key="2">
    <source>
        <dbReference type="ARBA" id="ARBA00022475"/>
    </source>
</evidence>
<reference evidence="9 10" key="1">
    <citation type="journal article" date="2016" name="Nat. Commun.">
        <title>Thousands of microbial genomes shed light on interconnected biogeochemical processes in an aquifer system.</title>
        <authorList>
            <person name="Anantharaman K."/>
            <person name="Brown C.T."/>
            <person name="Hug L.A."/>
            <person name="Sharon I."/>
            <person name="Castelle C.J."/>
            <person name="Probst A.J."/>
            <person name="Thomas B.C."/>
            <person name="Singh A."/>
            <person name="Wilkins M.J."/>
            <person name="Karaoz U."/>
            <person name="Brodie E.L."/>
            <person name="Williams K.H."/>
            <person name="Hubbard S.S."/>
            <person name="Banfield J.F."/>
        </authorList>
    </citation>
    <scope>NUCLEOTIDE SEQUENCE [LARGE SCALE GENOMIC DNA]</scope>
</reference>
<dbReference type="Proteomes" id="UP000176504">
    <property type="component" value="Unassembled WGS sequence"/>
</dbReference>
<organism evidence="9 10">
    <name type="scientific">candidate division WWE3 bacterium RIFCSPLOWO2_01_FULL_41_18</name>
    <dbReference type="NCBI Taxonomy" id="1802625"/>
    <lineage>
        <taxon>Bacteria</taxon>
        <taxon>Katanobacteria</taxon>
    </lineage>
</organism>
<feature type="transmembrane region" description="Helical" evidence="8">
    <location>
        <begin position="20"/>
        <end position="38"/>
    </location>
</feature>
<feature type="transmembrane region" description="Helical" evidence="8">
    <location>
        <begin position="319"/>
        <end position="337"/>
    </location>
</feature>
<dbReference type="GO" id="GO:0005886">
    <property type="term" value="C:plasma membrane"/>
    <property type="evidence" value="ECO:0007669"/>
    <property type="project" value="UniProtKB-SubCell"/>
</dbReference>
<keyword evidence="5 8" id="KW-0812">Transmembrane</keyword>
<feature type="transmembrane region" description="Helical" evidence="8">
    <location>
        <begin position="168"/>
        <end position="184"/>
    </location>
</feature>
<evidence type="ECO:0000256" key="8">
    <source>
        <dbReference type="SAM" id="Phobius"/>
    </source>
</evidence>
<feature type="transmembrane region" description="Helical" evidence="8">
    <location>
        <begin position="196"/>
        <end position="220"/>
    </location>
</feature>